<dbReference type="AlphaFoldDB" id="A0A445JRN2"/>
<organism evidence="2 3">
    <name type="scientific">Glycine soja</name>
    <name type="common">Wild soybean</name>
    <dbReference type="NCBI Taxonomy" id="3848"/>
    <lineage>
        <taxon>Eukaryota</taxon>
        <taxon>Viridiplantae</taxon>
        <taxon>Streptophyta</taxon>
        <taxon>Embryophyta</taxon>
        <taxon>Tracheophyta</taxon>
        <taxon>Spermatophyta</taxon>
        <taxon>Magnoliopsida</taxon>
        <taxon>eudicotyledons</taxon>
        <taxon>Gunneridae</taxon>
        <taxon>Pentapetalae</taxon>
        <taxon>rosids</taxon>
        <taxon>fabids</taxon>
        <taxon>Fabales</taxon>
        <taxon>Fabaceae</taxon>
        <taxon>Papilionoideae</taxon>
        <taxon>50 kb inversion clade</taxon>
        <taxon>NPAAA clade</taxon>
        <taxon>indigoferoid/millettioid clade</taxon>
        <taxon>Phaseoleae</taxon>
        <taxon>Glycine</taxon>
        <taxon>Glycine subgen. Soja</taxon>
    </lineage>
</organism>
<name>A0A445JRN2_GLYSO</name>
<dbReference type="Proteomes" id="UP000289340">
    <property type="component" value="Chromosome 7"/>
</dbReference>
<sequence length="202" mass="22565">MATTLMFFRPTMIRASAGSPGKPDPRNRKPVSSNWWAPLFGWPADPDYMGPLQKASEKSDPEREVGLDLGRPRSKFTAGCFTEKKAKELRKKTVETSTFHDIMYHSAIASRLASDVSKGYTNGVGCIIWHDILLHFSNSRRSVVSHDSASKECPRKMGEAYALNKELNGLVSEDDLKNLRRKLDESEGQDSGAKTYKQQLIG</sequence>
<evidence type="ECO:0000313" key="3">
    <source>
        <dbReference type="Proteomes" id="UP000289340"/>
    </source>
</evidence>
<evidence type="ECO:0000313" key="2">
    <source>
        <dbReference type="EMBL" id="RZC01150.1"/>
    </source>
</evidence>
<comment type="caution">
    <text evidence="2">The sequence shown here is derived from an EMBL/GenBank/DDBJ whole genome shotgun (WGS) entry which is preliminary data.</text>
</comment>
<keyword evidence="2" id="KW-0456">Lyase</keyword>
<feature type="region of interest" description="Disordered" evidence="1">
    <location>
        <begin position="181"/>
        <end position="202"/>
    </location>
</feature>
<reference evidence="2 3" key="1">
    <citation type="submission" date="2018-09" db="EMBL/GenBank/DDBJ databases">
        <title>A high-quality reference genome of wild soybean provides a powerful tool to mine soybean genomes.</title>
        <authorList>
            <person name="Xie M."/>
            <person name="Chung C.Y.L."/>
            <person name="Li M.-W."/>
            <person name="Wong F.-L."/>
            <person name="Chan T.-F."/>
            <person name="Lam H.-M."/>
        </authorList>
    </citation>
    <scope>NUCLEOTIDE SEQUENCE [LARGE SCALE GENOMIC DNA]</scope>
    <source>
        <strain evidence="3">cv. W05</strain>
        <tissue evidence="2">Hypocotyl of etiolated seedlings</tissue>
    </source>
</reference>
<accession>A0A445JRN2</accession>
<dbReference type="PANTHER" id="PTHR34198">
    <property type="entry name" value="OS01G0175100 PROTEIN"/>
    <property type="match status" value="1"/>
</dbReference>
<dbReference type="PANTHER" id="PTHR34198:SF1">
    <property type="entry name" value="OS01G0104300 PROTEIN"/>
    <property type="match status" value="1"/>
</dbReference>
<keyword evidence="3" id="KW-1185">Reference proteome</keyword>
<dbReference type="GO" id="GO:0016829">
    <property type="term" value="F:lyase activity"/>
    <property type="evidence" value="ECO:0007669"/>
    <property type="project" value="UniProtKB-KW"/>
</dbReference>
<protein>
    <submittedName>
        <fullName evidence="2">(6-4)DNA photolyase</fullName>
    </submittedName>
</protein>
<proteinExistence type="predicted"/>
<evidence type="ECO:0000256" key="1">
    <source>
        <dbReference type="SAM" id="MobiDB-lite"/>
    </source>
</evidence>
<gene>
    <name evidence="2" type="ORF">D0Y65_016762</name>
</gene>
<dbReference type="EMBL" id="QZWG01000007">
    <property type="protein sequence ID" value="RZC01150.1"/>
    <property type="molecule type" value="Genomic_DNA"/>
</dbReference>